<name>A0AAN1PVD6_VIBVL</name>
<organism evidence="1 2">
    <name type="scientific">Vibrio vulnificus</name>
    <dbReference type="NCBI Taxonomy" id="672"/>
    <lineage>
        <taxon>Bacteria</taxon>
        <taxon>Pseudomonadati</taxon>
        <taxon>Pseudomonadota</taxon>
        <taxon>Gammaproteobacteria</taxon>
        <taxon>Vibrionales</taxon>
        <taxon>Vibrionaceae</taxon>
        <taxon>Vibrio</taxon>
    </lineage>
</organism>
<dbReference type="RefSeq" id="WP_118895221.1">
    <property type="nucleotide sequence ID" value="NZ_CP019292.1"/>
</dbReference>
<accession>A0AAN1PVD6</accession>
<evidence type="ECO:0000313" key="1">
    <source>
        <dbReference type="EMBL" id="AXX63571.1"/>
    </source>
</evidence>
<protein>
    <submittedName>
        <fullName evidence="1">Uncharacterized protein</fullName>
    </submittedName>
</protein>
<evidence type="ECO:0000313" key="2">
    <source>
        <dbReference type="Proteomes" id="UP000263418"/>
    </source>
</evidence>
<dbReference type="Proteomes" id="UP000263418">
    <property type="component" value="Chromosome 3"/>
</dbReference>
<dbReference type="EMBL" id="CP019292">
    <property type="protein sequence ID" value="AXX63571.1"/>
    <property type="molecule type" value="Genomic_DNA"/>
</dbReference>
<sequence length="217" mass="25081">MNKTVKENLRCAKSLIDESEGYIECGNACSKILDSYMHRNNVVKKNNTYSMKKSITGYLGSTAMTYGMGIETVIKAFIILNQVENSVINVPKNHNLIKLFSQIDRESKKKINKKFKNSKTIKEINAKNKKTLSELAIKNTQSDERKAIEMLFKEYSLPIDVLEGSKDIFIKLRYFHEKNRQNNSVRPDYINELHGILRDVAIEKYKKLELSYSIDDN</sequence>
<reference evidence="1 2" key="1">
    <citation type="submission" date="2017-03" db="EMBL/GenBank/DDBJ databases">
        <title>Complete Genome Sequence of Vibrio vulnificus FORC_053.</title>
        <authorList>
            <consortium name="Food-borne Pathogen Omics Research Center"/>
            <person name="Chung H.Y."/>
            <person name="Na E.J."/>
            <person name="Song J.S."/>
            <person name="Kim H."/>
            <person name="Lee J.-H."/>
            <person name="Ryu S."/>
            <person name="Choi S.H."/>
        </authorList>
    </citation>
    <scope>NUCLEOTIDE SEQUENCE [LARGE SCALE GENOMIC DNA]</scope>
    <source>
        <strain evidence="1 2">FORC_053</strain>
    </source>
</reference>
<proteinExistence type="predicted"/>
<gene>
    <name evidence="1" type="ORF">FORC53_5232</name>
</gene>
<dbReference type="AlphaFoldDB" id="A0AAN1PVD6"/>